<sequence length="114" mass="12851">MKCQKSEKVVQEASNPPPLTGMNLNPTLTGRIQYQDVLSMAAQGQARNSTLQCLITSQLSLQEKLQRYFHRLGSVVQLVMLVEPIGFGLTPSKYWLQLTYRNNNNPMTDQLLIA</sequence>
<evidence type="ECO:0000313" key="2">
    <source>
        <dbReference type="EMBL" id="CAI9938334.1"/>
    </source>
</evidence>
<dbReference type="AlphaFoldDB" id="A0AA86U2T8"/>
<feature type="compositionally biased region" description="Basic and acidic residues" evidence="1">
    <location>
        <begin position="1"/>
        <end position="10"/>
    </location>
</feature>
<protein>
    <submittedName>
        <fullName evidence="3">Hypothetical_protein</fullName>
    </submittedName>
</protein>
<keyword evidence="4" id="KW-1185">Reference proteome</keyword>
<gene>
    <name evidence="3" type="ORF">HINF_LOCUS11473</name>
    <name evidence="2" type="ORF">HINF_LOCUS25979</name>
</gene>
<dbReference type="Proteomes" id="UP001642409">
    <property type="component" value="Unassembled WGS sequence"/>
</dbReference>
<name>A0AA86U2T8_9EUKA</name>
<evidence type="ECO:0000313" key="4">
    <source>
        <dbReference type="Proteomes" id="UP001642409"/>
    </source>
</evidence>
<dbReference type="EMBL" id="CAXDID020000025">
    <property type="protein sequence ID" value="CAL5990641.1"/>
    <property type="molecule type" value="Genomic_DNA"/>
</dbReference>
<organism evidence="2">
    <name type="scientific">Hexamita inflata</name>
    <dbReference type="NCBI Taxonomy" id="28002"/>
    <lineage>
        <taxon>Eukaryota</taxon>
        <taxon>Metamonada</taxon>
        <taxon>Diplomonadida</taxon>
        <taxon>Hexamitidae</taxon>
        <taxon>Hexamitinae</taxon>
        <taxon>Hexamita</taxon>
    </lineage>
</organism>
<evidence type="ECO:0000256" key="1">
    <source>
        <dbReference type="SAM" id="MobiDB-lite"/>
    </source>
</evidence>
<proteinExistence type="predicted"/>
<dbReference type="EMBL" id="CATOUU010000654">
    <property type="protein sequence ID" value="CAI9938334.1"/>
    <property type="molecule type" value="Genomic_DNA"/>
</dbReference>
<accession>A0AA86U2T8</accession>
<comment type="caution">
    <text evidence="2">The sequence shown here is derived from an EMBL/GenBank/DDBJ whole genome shotgun (WGS) entry which is preliminary data.</text>
</comment>
<feature type="region of interest" description="Disordered" evidence="1">
    <location>
        <begin position="1"/>
        <end position="24"/>
    </location>
</feature>
<reference evidence="2" key="1">
    <citation type="submission" date="2023-06" db="EMBL/GenBank/DDBJ databases">
        <authorList>
            <person name="Kurt Z."/>
        </authorList>
    </citation>
    <scope>NUCLEOTIDE SEQUENCE</scope>
</reference>
<evidence type="ECO:0000313" key="3">
    <source>
        <dbReference type="EMBL" id="CAL5990641.1"/>
    </source>
</evidence>
<reference evidence="3 4" key="2">
    <citation type="submission" date="2024-07" db="EMBL/GenBank/DDBJ databases">
        <authorList>
            <person name="Akdeniz Z."/>
        </authorList>
    </citation>
    <scope>NUCLEOTIDE SEQUENCE [LARGE SCALE GENOMIC DNA]</scope>
</reference>